<reference evidence="6 7" key="2">
    <citation type="submission" date="2020-06" db="EMBL/GenBank/DDBJ databases">
        <title>Polyphasic characterization of a Rahnella strain isolated from tree sap.</title>
        <authorList>
            <person name="Kim I.S."/>
        </authorList>
    </citation>
    <scope>NUCLEOTIDE SEQUENCE [LARGE SCALE GENOMIC DNA]</scope>
    <source>
        <strain evidence="6 7">SAP-1</strain>
    </source>
</reference>
<dbReference type="AlphaFoldDB" id="A0A848MHA2"/>
<dbReference type="PANTHER" id="PTHR44688">
    <property type="entry name" value="DNA-BINDING TRANSCRIPTIONAL ACTIVATOR DEVR_DOSR"/>
    <property type="match status" value="1"/>
</dbReference>
<gene>
    <name evidence="6" type="ORF">GW590_12085</name>
</gene>
<dbReference type="InterPro" id="IPR000792">
    <property type="entry name" value="Tscrpt_reg_LuxR_C"/>
</dbReference>
<feature type="domain" description="HTH luxR-type" evidence="5">
    <location>
        <begin position="139"/>
        <end position="204"/>
    </location>
</feature>
<keyword evidence="2" id="KW-0238">DNA-binding</keyword>
<dbReference type="Gene3D" id="3.40.50.2300">
    <property type="match status" value="1"/>
</dbReference>
<dbReference type="Pfam" id="PF00196">
    <property type="entry name" value="GerE"/>
    <property type="match status" value="1"/>
</dbReference>
<proteinExistence type="predicted"/>
<name>A0A848MHA2_9GAMM</name>
<reference evidence="6 7" key="1">
    <citation type="submission" date="2020-01" db="EMBL/GenBank/DDBJ databases">
        <authorList>
            <person name="Lee S.D."/>
        </authorList>
    </citation>
    <scope>NUCLEOTIDE SEQUENCE [LARGE SCALE GENOMIC DNA]</scope>
    <source>
        <strain evidence="6 7">SAP-1</strain>
    </source>
</reference>
<organism evidence="6 7">
    <name type="scientific">Rouxiella aceris</name>
    <dbReference type="NCBI Taxonomy" id="2703884"/>
    <lineage>
        <taxon>Bacteria</taxon>
        <taxon>Pseudomonadati</taxon>
        <taxon>Pseudomonadota</taxon>
        <taxon>Gammaproteobacteria</taxon>
        <taxon>Enterobacterales</taxon>
        <taxon>Yersiniaceae</taxon>
        <taxon>Rouxiella</taxon>
    </lineage>
</organism>
<dbReference type="CDD" id="cd06170">
    <property type="entry name" value="LuxR_C_like"/>
    <property type="match status" value="1"/>
</dbReference>
<accession>A0A848MHA2</accession>
<evidence type="ECO:0000313" key="6">
    <source>
        <dbReference type="EMBL" id="NMP27597.1"/>
    </source>
</evidence>
<dbReference type="PROSITE" id="PS00622">
    <property type="entry name" value="HTH_LUXR_1"/>
    <property type="match status" value="1"/>
</dbReference>
<evidence type="ECO:0000259" key="5">
    <source>
        <dbReference type="PROSITE" id="PS50043"/>
    </source>
</evidence>
<dbReference type="GO" id="GO:0006355">
    <property type="term" value="P:regulation of DNA-templated transcription"/>
    <property type="evidence" value="ECO:0007669"/>
    <property type="project" value="InterPro"/>
</dbReference>
<sequence>MTEIILLSKNALALSAMSSIVAEVSAGWVEKVRVVSVNSYSALSQLELGGTRHAVVVDLSSLACFERYDTLQKIRHIVPQTRVLALCHEPTYSDMFRFISSQCHLVLSDRVDVSHFRSAVQQLVCSQQESTYPPVMSRHKIGYLLLSSREVEVLKLIMHGFSSLSIAEKLGIDVKTVSAHRQSIFIKLQVTNLAGLHDKITHDNELDWPRSVEKVA</sequence>
<dbReference type="SUPFAM" id="SSF46894">
    <property type="entry name" value="C-terminal effector domain of the bipartite response regulators"/>
    <property type="match status" value="1"/>
</dbReference>
<keyword evidence="4" id="KW-0804">Transcription</keyword>
<dbReference type="PRINTS" id="PR00038">
    <property type="entry name" value="HTHLUXR"/>
</dbReference>
<protein>
    <submittedName>
        <fullName evidence="6">Response regulator transcription factor</fullName>
    </submittedName>
</protein>
<dbReference type="SMART" id="SM00421">
    <property type="entry name" value="HTH_LUXR"/>
    <property type="match status" value="1"/>
</dbReference>
<evidence type="ECO:0000313" key="7">
    <source>
        <dbReference type="Proteomes" id="UP000585363"/>
    </source>
</evidence>
<evidence type="ECO:0000256" key="1">
    <source>
        <dbReference type="ARBA" id="ARBA00023015"/>
    </source>
</evidence>
<keyword evidence="1" id="KW-0805">Transcription regulation</keyword>
<dbReference type="GO" id="GO:0003677">
    <property type="term" value="F:DNA binding"/>
    <property type="evidence" value="ECO:0007669"/>
    <property type="project" value="UniProtKB-KW"/>
</dbReference>
<evidence type="ECO:0000256" key="3">
    <source>
        <dbReference type="ARBA" id="ARBA00023159"/>
    </source>
</evidence>
<dbReference type="InterPro" id="IPR016032">
    <property type="entry name" value="Sig_transdc_resp-reg_C-effctor"/>
</dbReference>
<evidence type="ECO:0000256" key="2">
    <source>
        <dbReference type="ARBA" id="ARBA00023125"/>
    </source>
</evidence>
<evidence type="ECO:0000256" key="4">
    <source>
        <dbReference type="ARBA" id="ARBA00023163"/>
    </source>
</evidence>
<keyword evidence="3" id="KW-0010">Activator</keyword>
<dbReference type="PROSITE" id="PS50043">
    <property type="entry name" value="HTH_LUXR_2"/>
    <property type="match status" value="1"/>
</dbReference>
<dbReference type="RefSeq" id="WP_169403294.1">
    <property type="nucleotide sequence ID" value="NZ_JAADJU010000005.1"/>
</dbReference>
<keyword evidence="7" id="KW-1185">Reference proteome</keyword>
<dbReference type="EMBL" id="JAADJU010000005">
    <property type="protein sequence ID" value="NMP27597.1"/>
    <property type="molecule type" value="Genomic_DNA"/>
</dbReference>
<dbReference type="Proteomes" id="UP000585363">
    <property type="component" value="Unassembled WGS sequence"/>
</dbReference>
<comment type="caution">
    <text evidence="6">The sequence shown here is derived from an EMBL/GenBank/DDBJ whole genome shotgun (WGS) entry which is preliminary data.</text>
</comment>
<dbReference type="PANTHER" id="PTHR44688:SF16">
    <property type="entry name" value="DNA-BINDING TRANSCRIPTIONAL ACTIVATOR DEVR_DOSR"/>
    <property type="match status" value="1"/>
</dbReference>